<sequence length="68" mass="7754">MATRARQTLPALSHPSMQFTSQHARTVHPFQRTYAPAEEFRCQETHAARISNTSKSSGFKYPRPFSSE</sequence>
<dbReference type="Proteomes" id="UP001346869">
    <property type="component" value="Unassembled WGS sequence"/>
</dbReference>
<gene>
    <name evidence="2" type="ORF">PBY51_014219</name>
</gene>
<keyword evidence="3" id="KW-1185">Reference proteome</keyword>
<feature type="region of interest" description="Disordered" evidence="1">
    <location>
        <begin position="46"/>
        <end position="68"/>
    </location>
</feature>
<proteinExistence type="predicted"/>
<evidence type="ECO:0000313" key="3">
    <source>
        <dbReference type="Proteomes" id="UP001346869"/>
    </source>
</evidence>
<dbReference type="EMBL" id="JAUZQC010000023">
    <property type="protein sequence ID" value="KAK5849922.1"/>
    <property type="molecule type" value="Genomic_DNA"/>
</dbReference>
<evidence type="ECO:0000313" key="2">
    <source>
        <dbReference type="EMBL" id="KAK5849922.1"/>
    </source>
</evidence>
<reference evidence="2 3" key="1">
    <citation type="journal article" date="2023" name="Genes (Basel)">
        <title>Chromosome-Level Genome Assembly and Circadian Gene Repertoire of the Patagonia Blennie Eleginops maclovinus-The Closest Ancestral Proxy of Antarctic Cryonotothenioids.</title>
        <authorList>
            <person name="Cheng C.C."/>
            <person name="Rivera-Colon A.G."/>
            <person name="Minhas B.F."/>
            <person name="Wilson L."/>
            <person name="Rayamajhi N."/>
            <person name="Vargas-Chacoff L."/>
            <person name="Catchen J.M."/>
        </authorList>
    </citation>
    <scope>NUCLEOTIDE SEQUENCE [LARGE SCALE GENOMIC DNA]</scope>
    <source>
        <strain evidence="2">JMC-PN-2008</strain>
    </source>
</reference>
<name>A0AAN7WW91_ELEMC</name>
<accession>A0AAN7WW91</accession>
<evidence type="ECO:0000256" key="1">
    <source>
        <dbReference type="SAM" id="MobiDB-lite"/>
    </source>
</evidence>
<feature type="compositionally biased region" description="Polar residues" evidence="1">
    <location>
        <begin position="15"/>
        <end position="24"/>
    </location>
</feature>
<dbReference type="AlphaFoldDB" id="A0AAN7WW91"/>
<organism evidence="2 3">
    <name type="scientific">Eleginops maclovinus</name>
    <name type="common">Patagonian blennie</name>
    <name type="synonym">Eleginus maclovinus</name>
    <dbReference type="NCBI Taxonomy" id="56733"/>
    <lineage>
        <taxon>Eukaryota</taxon>
        <taxon>Metazoa</taxon>
        <taxon>Chordata</taxon>
        <taxon>Craniata</taxon>
        <taxon>Vertebrata</taxon>
        <taxon>Euteleostomi</taxon>
        <taxon>Actinopterygii</taxon>
        <taxon>Neopterygii</taxon>
        <taxon>Teleostei</taxon>
        <taxon>Neoteleostei</taxon>
        <taxon>Acanthomorphata</taxon>
        <taxon>Eupercaria</taxon>
        <taxon>Perciformes</taxon>
        <taxon>Notothenioidei</taxon>
        <taxon>Eleginopidae</taxon>
        <taxon>Eleginops</taxon>
    </lineage>
</organism>
<feature type="region of interest" description="Disordered" evidence="1">
    <location>
        <begin position="1"/>
        <end position="32"/>
    </location>
</feature>
<comment type="caution">
    <text evidence="2">The sequence shown here is derived from an EMBL/GenBank/DDBJ whole genome shotgun (WGS) entry which is preliminary data.</text>
</comment>
<protein>
    <submittedName>
        <fullName evidence="2">Uncharacterized protein</fullName>
    </submittedName>
</protein>
<reference evidence="2 3" key="2">
    <citation type="journal article" date="2023" name="Mol. Biol. Evol.">
        <title>Genomics of Secondarily Temperate Adaptation in the Only Non-Antarctic Icefish.</title>
        <authorList>
            <person name="Rivera-Colon A.G."/>
            <person name="Rayamajhi N."/>
            <person name="Minhas B.F."/>
            <person name="Madrigal G."/>
            <person name="Bilyk K.T."/>
            <person name="Yoon V."/>
            <person name="Hune M."/>
            <person name="Gregory S."/>
            <person name="Cheng C.H.C."/>
            <person name="Catchen J.M."/>
        </authorList>
    </citation>
    <scope>NUCLEOTIDE SEQUENCE [LARGE SCALE GENOMIC DNA]</scope>
    <source>
        <strain evidence="2">JMC-PN-2008</strain>
    </source>
</reference>